<evidence type="ECO:0000313" key="10">
    <source>
        <dbReference type="Proteomes" id="UP001521184"/>
    </source>
</evidence>
<dbReference type="EMBL" id="JAKEKT020000094">
    <property type="protein sequence ID" value="KAL1636977.1"/>
    <property type="molecule type" value="Genomic_DNA"/>
</dbReference>
<keyword evidence="7 8" id="KW-0472">Membrane</keyword>
<dbReference type="PANTHER" id="PTHR30574:SF1">
    <property type="entry name" value="SULPHUR TRANSPORT DOMAIN-CONTAINING PROTEIN"/>
    <property type="match status" value="1"/>
</dbReference>
<feature type="transmembrane region" description="Helical" evidence="8">
    <location>
        <begin position="171"/>
        <end position="190"/>
    </location>
</feature>
<gene>
    <name evidence="9" type="ORF">SLS58_009503</name>
</gene>
<evidence type="ECO:0000256" key="1">
    <source>
        <dbReference type="ARBA" id="ARBA00004429"/>
    </source>
</evidence>
<dbReference type="InterPro" id="IPR007272">
    <property type="entry name" value="Sulf_transp_TsuA/YedE"/>
</dbReference>
<feature type="transmembrane region" description="Helical" evidence="8">
    <location>
        <begin position="202"/>
        <end position="224"/>
    </location>
</feature>
<proteinExistence type="predicted"/>
<dbReference type="Proteomes" id="UP001521184">
    <property type="component" value="Unassembled WGS sequence"/>
</dbReference>
<evidence type="ECO:0000256" key="2">
    <source>
        <dbReference type="ARBA" id="ARBA00022448"/>
    </source>
</evidence>
<evidence type="ECO:0000256" key="6">
    <source>
        <dbReference type="ARBA" id="ARBA00022989"/>
    </source>
</evidence>
<evidence type="ECO:0000256" key="3">
    <source>
        <dbReference type="ARBA" id="ARBA00022475"/>
    </source>
</evidence>
<dbReference type="Pfam" id="PF04143">
    <property type="entry name" value="Sulf_transp"/>
    <property type="match status" value="1"/>
</dbReference>
<comment type="caution">
    <text evidence="9">The sequence shown here is derived from an EMBL/GenBank/DDBJ whole genome shotgun (WGS) entry which is preliminary data.</text>
</comment>
<keyword evidence="3" id="KW-1003">Cell membrane</keyword>
<evidence type="ECO:0000313" key="9">
    <source>
        <dbReference type="EMBL" id="KAL1636977.1"/>
    </source>
</evidence>
<feature type="non-terminal residue" evidence="9">
    <location>
        <position position="292"/>
    </location>
</feature>
<reference evidence="9 10" key="1">
    <citation type="journal article" date="2023" name="Plant Dis.">
        <title>First Report of Diplodia intermedia Causing Canker and Dieback Diseases on Apple Trees in Canada.</title>
        <authorList>
            <person name="Ellouze W."/>
            <person name="Ilyukhin E."/>
            <person name="Sulman M."/>
            <person name="Ali S."/>
        </authorList>
    </citation>
    <scope>NUCLEOTIDE SEQUENCE [LARGE SCALE GENOMIC DNA]</scope>
    <source>
        <strain evidence="9 10">M45-28</strain>
    </source>
</reference>
<name>A0ABR3TBT6_9PEZI</name>
<feature type="transmembrane region" description="Helical" evidence="8">
    <location>
        <begin position="76"/>
        <end position="96"/>
    </location>
</feature>
<evidence type="ECO:0000256" key="5">
    <source>
        <dbReference type="ARBA" id="ARBA00022692"/>
    </source>
</evidence>
<protein>
    <recommendedName>
        <fullName evidence="11">Sulphur transport domain-containing protein</fullName>
    </recommendedName>
</protein>
<organism evidence="9 10">
    <name type="scientific">Diplodia intermedia</name>
    <dbReference type="NCBI Taxonomy" id="856260"/>
    <lineage>
        <taxon>Eukaryota</taxon>
        <taxon>Fungi</taxon>
        <taxon>Dikarya</taxon>
        <taxon>Ascomycota</taxon>
        <taxon>Pezizomycotina</taxon>
        <taxon>Dothideomycetes</taxon>
        <taxon>Dothideomycetes incertae sedis</taxon>
        <taxon>Botryosphaeriales</taxon>
        <taxon>Botryosphaeriaceae</taxon>
        <taxon>Diplodia</taxon>
    </lineage>
</organism>
<feature type="transmembrane region" description="Helical" evidence="8">
    <location>
        <begin position="116"/>
        <end position="138"/>
    </location>
</feature>
<evidence type="ECO:0000256" key="7">
    <source>
        <dbReference type="ARBA" id="ARBA00023136"/>
    </source>
</evidence>
<comment type="subcellular location">
    <subcellularLocation>
        <location evidence="1">Cell inner membrane</location>
        <topology evidence="1">Multi-pass membrane protein</topology>
    </subcellularLocation>
</comment>
<evidence type="ECO:0000256" key="4">
    <source>
        <dbReference type="ARBA" id="ARBA00022519"/>
    </source>
</evidence>
<evidence type="ECO:0000256" key="8">
    <source>
        <dbReference type="SAM" id="Phobius"/>
    </source>
</evidence>
<evidence type="ECO:0008006" key="11">
    <source>
        <dbReference type="Google" id="ProtNLM"/>
    </source>
</evidence>
<accession>A0ABR3TBT6</accession>
<sequence length="292" mass="28848">MPALAAEFSAGALFGAALTAAGIYSPTTIKAQMHLADFTMLQTFLAASASGALAVHLADRLGFAPLNPRPPQSLGCFAYDGNVVGGALLGCGMAATGACPGTALVQTAAGLRTGPYVVLGGLVGALVHHHHGVVAVLFRRSPSRSRATPPNKQEERPATTLQDSLRLGTNALLLAWELLCLLAIAAAEAFRRSAPSTPAAPAGLVGPVAGGCLIGLAQAATVLLTRHSIGVSAAYGSLARAVSGEGALVTPSVVFAAGMLGGTAVVVRRFADGGALETVGADGGAVAALVGG</sequence>
<keyword evidence="10" id="KW-1185">Reference proteome</keyword>
<keyword evidence="2" id="KW-0813">Transport</keyword>
<keyword evidence="6 8" id="KW-1133">Transmembrane helix</keyword>
<keyword evidence="5 8" id="KW-0812">Transmembrane</keyword>
<keyword evidence="4" id="KW-0997">Cell inner membrane</keyword>
<dbReference type="PANTHER" id="PTHR30574">
    <property type="entry name" value="INNER MEMBRANE PROTEIN YEDE"/>
    <property type="match status" value="1"/>
</dbReference>